<dbReference type="Proteomes" id="UP000281406">
    <property type="component" value="Unassembled WGS sequence"/>
</dbReference>
<reference evidence="2 3" key="1">
    <citation type="submission" date="2018-10" db="EMBL/GenBank/DDBJ databases">
        <title>Genome assembly for a Yunnan-Guizhou Plateau 3E fish, Anabarilius grahami (Regan), and its evolutionary and genetic applications.</title>
        <authorList>
            <person name="Jiang W."/>
        </authorList>
    </citation>
    <scope>NUCLEOTIDE SEQUENCE [LARGE SCALE GENOMIC DNA]</scope>
    <source>
        <strain evidence="2">AG-KIZ</strain>
        <tissue evidence="2">Muscle</tissue>
    </source>
</reference>
<evidence type="ECO:0000313" key="3">
    <source>
        <dbReference type="Proteomes" id="UP000281406"/>
    </source>
</evidence>
<gene>
    <name evidence="2" type="ORF">DPX16_7094</name>
</gene>
<feature type="compositionally biased region" description="Polar residues" evidence="1">
    <location>
        <begin position="126"/>
        <end position="136"/>
    </location>
</feature>
<feature type="region of interest" description="Disordered" evidence="1">
    <location>
        <begin position="107"/>
        <end position="152"/>
    </location>
</feature>
<evidence type="ECO:0000256" key="1">
    <source>
        <dbReference type="SAM" id="MobiDB-lite"/>
    </source>
</evidence>
<comment type="caution">
    <text evidence="2">The sequence shown here is derived from an EMBL/GenBank/DDBJ whole genome shotgun (WGS) entry which is preliminary data.</text>
</comment>
<name>A0A3N0XJA9_ANAGA</name>
<proteinExistence type="predicted"/>
<feature type="compositionally biased region" description="Low complexity" evidence="1">
    <location>
        <begin position="137"/>
        <end position="146"/>
    </location>
</feature>
<dbReference type="AlphaFoldDB" id="A0A3N0XJA9"/>
<accession>A0A3N0XJA9</accession>
<dbReference type="EMBL" id="RJVU01071825">
    <property type="protein sequence ID" value="ROI42817.1"/>
    <property type="molecule type" value="Genomic_DNA"/>
</dbReference>
<protein>
    <submittedName>
        <fullName evidence="2">Uncharacterized protein</fullName>
    </submittedName>
</protein>
<evidence type="ECO:0000313" key="2">
    <source>
        <dbReference type="EMBL" id="ROI42817.1"/>
    </source>
</evidence>
<sequence length="203" mass="21187">MLQSCPEIFYGQSPGSVGATSVIKPLGSALQPVTLASAHHSLIASVGHLPGNSAGLTSHSRSASASRHLTSATDFRDAGCAYTLHPYGIIRLLRSFDLPVVLTRSSVARSSKSSLPPQSHEPVVQRQASRPRSATCSVPSVPTPLTMVPPPPIGPRVPSAPSVRTPPWILPPSGHHGACGQLPRGAVCHQIHALHRSLCPLTA</sequence>
<organism evidence="2 3">
    <name type="scientific">Anabarilius grahami</name>
    <name type="common">Kanglang fish</name>
    <name type="synonym">Barilius grahami</name>
    <dbReference type="NCBI Taxonomy" id="495550"/>
    <lineage>
        <taxon>Eukaryota</taxon>
        <taxon>Metazoa</taxon>
        <taxon>Chordata</taxon>
        <taxon>Craniata</taxon>
        <taxon>Vertebrata</taxon>
        <taxon>Euteleostomi</taxon>
        <taxon>Actinopterygii</taxon>
        <taxon>Neopterygii</taxon>
        <taxon>Teleostei</taxon>
        <taxon>Ostariophysi</taxon>
        <taxon>Cypriniformes</taxon>
        <taxon>Xenocyprididae</taxon>
        <taxon>Xenocypridinae</taxon>
        <taxon>Xenocypridinae incertae sedis</taxon>
        <taxon>Anabarilius</taxon>
    </lineage>
</organism>
<keyword evidence="3" id="KW-1185">Reference proteome</keyword>